<dbReference type="Gene3D" id="1.10.1170.10">
    <property type="entry name" value="Inhibitor Of Apoptosis Protein (2mihbC-IAP-1), Chain A"/>
    <property type="match status" value="3"/>
</dbReference>
<dbReference type="GO" id="GO:0005737">
    <property type="term" value="C:cytoplasm"/>
    <property type="evidence" value="ECO:0007669"/>
    <property type="project" value="TreeGrafter"/>
</dbReference>
<evidence type="ECO:0000313" key="2">
    <source>
        <dbReference type="Proteomes" id="UP000507470"/>
    </source>
</evidence>
<accession>A0A6J8ABN8</accession>
<dbReference type="AlphaFoldDB" id="A0A6J8ABN8"/>
<keyword evidence="2" id="KW-1185">Reference proteome</keyword>
<dbReference type="GO" id="GO:0005634">
    <property type="term" value="C:nucleus"/>
    <property type="evidence" value="ECO:0007669"/>
    <property type="project" value="TreeGrafter"/>
</dbReference>
<organism evidence="1 2">
    <name type="scientific">Mytilus coruscus</name>
    <name type="common">Sea mussel</name>
    <dbReference type="NCBI Taxonomy" id="42192"/>
    <lineage>
        <taxon>Eukaryota</taxon>
        <taxon>Metazoa</taxon>
        <taxon>Spiralia</taxon>
        <taxon>Lophotrochozoa</taxon>
        <taxon>Mollusca</taxon>
        <taxon>Bivalvia</taxon>
        <taxon>Autobranchia</taxon>
        <taxon>Pteriomorphia</taxon>
        <taxon>Mytilida</taxon>
        <taxon>Mytiloidea</taxon>
        <taxon>Mytilidae</taxon>
        <taxon>Mytilinae</taxon>
        <taxon>Mytilus</taxon>
    </lineage>
</organism>
<dbReference type="PANTHER" id="PTHR10044:SF139">
    <property type="entry name" value="DEATH-ASSOCIATED INHIBITOR OF APOPTOSIS 2"/>
    <property type="match status" value="1"/>
</dbReference>
<gene>
    <name evidence="1" type="ORF">MCOR_5910</name>
</gene>
<dbReference type="EMBL" id="CACVKT020001098">
    <property type="protein sequence ID" value="CAC5365099.1"/>
    <property type="molecule type" value="Genomic_DNA"/>
</dbReference>
<dbReference type="SMART" id="SM00238">
    <property type="entry name" value="BIR"/>
    <property type="match status" value="1"/>
</dbReference>
<proteinExistence type="predicted"/>
<dbReference type="SUPFAM" id="SSF57924">
    <property type="entry name" value="Inhibitor of apoptosis (IAP) repeat"/>
    <property type="match status" value="3"/>
</dbReference>
<dbReference type="InterPro" id="IPR001370">
    <property type="entry name" value="BIR_rpt"/>
</dbReference>
<dbReference type="InterPro" id="IPR050784">
    <property type="entry name" value="IAP"/>
</dbReference>
<dbReference type="PANTHER" id="PTHR10044">
    <property type="entry name" value="INHIBITOR OF APOPTOSIS"/>
    <property type="match status" value="1"/>
</dbReference>
<sequence>MTEETNINTEHSSQNNYRNNIEKAQHLLQLSKKRTDTLRASPACKNEETPTCSNLTNLESITKRKNLGSTKSCKSIRKTESRNRSFIDCVNKDCVVYSPLVLNVSPQTNLQSFRNWPFEKYDLLVQAGFFYTGDNDVLLCHICKLRTHYHTWPTDEDPVIIHKQLSPLCECAQQVSNEYRKRKTSDQRKVLTRLSPLEGSTKSCVSCGLRITRFEQNPNSLEVHARFSPDCSQIINTEGKDRVKKEQSRWTKVFVPMFPNQINVNDRRTSFLKCTTDDFRKLAENLAFTGFFATFNGKSVQATCHCCGLCIDPLKTVKSLWKIHAALSHHCTYLEYRKGLKYIDNIKNVRTYENETIVVASNLTCLNIYGVKTHTMIASRS</sequence>
<dbReference type="PROSITE" id="PS50143">
    <property type="entry name" value="BIR_REPEAT_2"/>
    <property type="match status" value="2"/>
</dbReference>
<evidence type="ECO:0000313" key="1">
    <source>
        <dbReference type="EMBL" id="CAC5365099.1"/>
    </source>
</evidence>
<reference evidence="1 2" key="1">
    <citation type="submission" date="2020-06" db="EMBL/GenBank/DDBJ databases">
        <authorList>
            <person name="Li R."/>
            <person name="Bekaert M."/>
        </authorList>
    </citation>
    <scope>NUCLEOTIDE SEQUENCE [LARGE SCALE GENOMIC DNA]</scope>
    <source>
        <strain evidence="2">wild</strain>
    </source>
</reference>
<dbReference type="OrthoDB" id="6105880at2759"/>
<dbReference type="Proteomes" id="UP000507470">
    <property type="component" value="Unassembled WGS sequence"/>
</dbReference>
<name>A0A6J8ABN8_MYTCO</name>
<dbReference type="Pfam" id="PF00653">
    <property type="entry name" value="BIR"/>
    <property type="match status" value="2"/>
</dbReference>
<protein>
    <submittedName>
        <fullName evidence="1">BIRC7_8</fullName>
    </submittedName>
</protein>